<accession>A0ABW4N702</accession>
<evidence type="ECO:0000313" key="2">
    <source>
        <dbReference type="EMBL" id="MFD1785741.1"/>
    </source>
</evidence>
<feature type="transmembrane region" description="Helical" evidence="1">
    <location>
        <begin position="45"/>
        <end position="69"/>
    </location>
</feature>
<dbReference type="RefSeq" id="WP_377281776.1">
    <property type="nucleotide sequence ID" value="NZ_JBHRSI010000004.1"/>
</dbReference>
<evidence type="ECO:0000313" key="3">
    <source>
        <dbReference type="Proteomes" id="UP001597237"/>
    </source>
</evidence>
<keyword evidence="3" id="KW-1185">Reference proteome</keyword>
<comment type="caution">
    <text evidence="2">The sequence shown here is derived from an EMBL/GenBank/DDBJ whole genome shotgun (WGS) entry which is preliminary data.</text>
</comment>
<keyword evidence="1" id="KW-0812">Transmembrane</keyword>
<gene>
    <name evidence="2" type="ORF">ACFSC0_20280</name>
</gene>
<feature type="transmembrane region" description="Helical" evidence="1">
    <location>
        <begin position="108"/>
        <end position="131"/>
    </location>
</feature>
<keyword evidence="1" id="KW-0472">Membrane</keyword>
<dbReference type="EMBL" id="JBHUEY010000012">
    <property type="protein sequence ID" value="MFD1785741.1"/>
    <property type="molecule type" value="Genomic_DNA"/>
</dbReference>
<reference evidence="3" key="1">
    <citation type="journal article" date="2019" name="Int. J. Syst. Evol. Microbiol.">
        <title>The Global Catalogue of Microorganisms (GCM) 10K type strain sequencing project: providing services to taxonomists for standard genome sequencing and annotation.</title>
        <authorList>
            <consortium name="The Broad Institute Genomics Platform"/>
            <consortium name="The Broad Institute Genome Sequencing Center for Infectious Disease"/>
            <person name="Wu L."/>
            <person name="Ma J."/>
        </authorList>
    </citation>
    <scope>NUCLEOTIDE SEQUENCE [LARGE SCALE GENOMIC DNA]</scope>
    <source>
        <strain evidence="3">DFY28</strain>
    </source>
</reference>
<evidence type="ECO:0008006" key="4">
    <source>
        <dbReference type="Google" id="ProtNLM"/>
    </source>
</evidence>
<feature type="transmembrane region" description="Helical" evidence="1">
    <location>
        <begin position="12"/>
        <end position="33"/>
    </location>
</feature>
<sequence length="171" mass="18853">MSPGGARPLDPGTWIGLPMLWAIAATILFAVPLRVFGLQLPEPAFPLALVFAWAVIRPSILAPFAVLVLGLFLDIFWGSPLGLWALSMLIAYGVTLSARSFMVGQSGAVLWGWYGAMCALTLAAGSMFTLMQLDAAPAFRPLAWQWFWTVLLYPLVHRLIDRFEDADVRFR</sequence>
<protein>
    <recommendedName>
        <fullName evidence="4">Rod shape-determining protein MreD</fullName>
    </recommendedName>
</protein>
<feature type="transmembrane region" description="Helical" evidence="1">
    <location>
        <begin position="143"/>
        <end position="160"/>
    </location>
</feature>
<evidence type="ECO:0000256" key="1">
    <source>
        <dbReference type="SAM" id="Phobius"/>
    </source>
</evidence>
<name>A0ABW4N702_9CAUL</name>
<feature type="transmembrane region" description="Helical" evidence="1">
    <location>
        <begin position="75"/>
        <end position="96"/>
    </location>
</feature>
<organism evidence="2 3">
    <name type="scientific">Phenylobacterium terrae</name>
    <dbReference type="NCBI Taxonomy" id="2665495"/>
    <lineage>
        <taxon>Bacteria</taxon>
        <taxon>Pseudomonadati</taxon>
        <taxon>Pseudomonadota</taxon>
        <taxon>Alphaproteobacteria</taxon>
        <taxon>Caulobacterales</taxon>
        <taxon>Caulobacteraceae</taxon>
        <taxon>Phenylobacterium</taxon>
    </lineage>
</organism>
<dbReference type="Proteomes" id="UP001597237">
    <property type="component" value="Unassembled WGS sequence"/>
</dbReference>
<keyword evidence="1" id="KW-1133">Transmembrane helix</keyword>
<proteinExistence type="predicted"/>